<dbReference type="RefSeq" id="WP_173224007.1">
    <property type="nucleotide sequence ID" value="NZ_CP048104.1"/>
</dbReference>
<dbReference type="KEGG" id="kpul:GXN76_13605"/>
<dbReference type="InterPro" id="IPR036388">
    <property type="entry name" value="WH-like_DNA-bd_sf"/>
</dbReference>
<dbReference type="GO" id="GO:0000976">
    <property type="term" value="F:transcription cis-regulatory region binding"/>
    <property type="evidence" value="ECO:0007669"/>
    <property type="project" value="TreeGrafter"/>
</dbReference>
<dbReference type="GO" id="GO:0006355">
    <property type="term" value="P:regulation of DNA-templated transcription"/>
    <property type="evidence" value="ECO:0007669"/>
    <property type="project" value="InterPro"/>
</dbReference>
<dbReference type="SUPFAM" id="SSF52172">
    <property type="entry name" value="CheY-like"/>
    <property type="match status" value="1"/>
</dbReference>
<feature type="DNA-binding region" description="OmpR/PhoB-type" evidence="8">
    <location>
        <begin position="133"/>
        <end position="232"/>
    </location>
</feature>
<dbReference type="CDD" id="cd17574">
    <property type="entry name" value="REC_OmpR"/>
    <property type="match status" value="1"/>
</dbReference>
<comment type="subcellular location">
    <subcellularLocation>
        <location evidence="1">Cytoplasm</location>
    </subcellularLocation>
</comment>
<dbReference type="PROSITE" id="PS50110">
    <property type="entry name" value="RESPONSE_REGULATORY"/>
    <property type="match status" value="1"/>
</dbReference>
<evidence type="ECO:0000256" key="3">
    <source>
        <dbReference type="ARBA" id="ARBA00023012"/>
    </source>
</evidence>
<keyword evidence="6" id="KW-0804">Transcription</keyword>
<organism evidence="11 12">
    <name type="scientific">Kroppenstedtia pulmonis</name>
    <dbReference type="NCBI Taxonomy" id="1380685"/>
    <lineage>
        <taxon>Bacteria</taxon>
        <taxon>Bacillati</taxon>
        <taxon>Bacillota</taxon>
        <taxon>Bacilli</taxon>
        <taxon>Bacillales</taxon>
        <taxon>Thermoactinomycetaceae</taxon>
        <taxon>Kroppenstedtia</taxon>
    </lineage>
</organism>
<dbReference type="InterPro" id="IPR001789">
    <property type="entry name" value="Sig_transdc_resp-reg_receiver"/>
</dbReference>
<dbReference type="GO" id="GO:0000156">
    <property type="term" value="F:phosphorelay response regulator activity"/>
    <property type="evidence" value="ECO:0007669"/>
    <property type="project" value="TreeGrafter"/>
</dbReference>
<keyword evidence="12" id="KW-1185">Reference proteome</keyword>
<evidence type="ECO:0000256" key="7">
    <source>
        <dbReference type="PROSITE-ProRule" id="PRU00169"/>
    </source>
</evidence>
<feature type="domain" description="OmpR/PhoB-type" evidence="10">
    <location>
        <begin position="133"/>
        <end position="232"/>
    </location>
</feature>
<keyword evidence="2 7" id="KW-0597">Phosphoprotein</keyword>
<dbReference type="InterPro" id="IPR001867">
    <property type="entry name" value="OmpR/PhoB-type_DNA-bd"/>
</dbReference>
<evidence type="ECO:0000256" key="1">
    <source>
        <dbReference type="ARBA" id="ARBA00004496"/>
    </source>
</evidence>
<evidence type="ECO:0000313" key="12">
    <source>
        <dbReference type="Proteomes" id="UP000503088"/>
    </source>
</evidence>
<keyword evidence="3" id="KW-0902">Two-component regulatory system</keyword>
<feature type="domain" description="Response regulatory" evidence="9">
    <location>
        <begin position="5"/>
        <end position="119"/>
    </location>
</feature>
<dbReference type="PANTHER" id="PTHR48111:SF52">
    <property type="entry name" value="TRANSCRIPTIONAL REGULATORY PROTEIN YVRH"/>
    <property type="match status" value="1"/>
</dbReference>
<dbReference type="InterPro" id="IPR011006">
    <property type="entry name" value="CheY-like_superfamily"/>
</dbReference>
<dbReference type="SUPFAM" id="SSF46894">
    <property type="entry name" value="C-terminal effector domain of the bipartite response regulators"/>
    <property type="match status" value="1"/>
</dbReference>
<evidence type="ECO:0000259" key="9">
    <source>
        <dbReference type="PROSITE" id="PS50110"/>
    </source>
</evidence>
<dbReference type="PROSITE" id="PS51755">
    <property type="entry name" value="OMPR_PHOB"/>
    <property type="match status" value="1"/>
</dbReference>
<reference evidence="11 12" key="1">
    <citation type="submission" date="2020-01" db="EMBL/GenBank/DDBJ databases">
        <authorList>
            <person name="Gulvik C.A."/>
            <person name="Batra D.G."/>
        </authorList>
    </citation>
    <scope>NUCLEOTIDE SEQUENCE [LARGE SCALE GENOMIC DNA]</scope>
    <source>
        <strain evidence="11 12">W9323</strain>
    </source>
</reference>
<dbReference type="InterPro" id="IPR016032">
    <property type="entry name" value="Sig_transdc_resp-reg_C-effctor"/>
</dbReference>
<dbReference type="EMBL" id="CP048104">
    <property type="protein sequence ID" value="QKG85397.1"/>
    <property type="molecule type" value="Genomic_DNA"/>
</dbReference>
<dbReference type="Gene3D" id="3.40.50.2300">
    <property type="match status" value="1"/>
</dbReference>
<dbReference type="Proteomes" id="UP000503088">
    <property type="component" value="Chromosome"/>
</dbReference>
<dbReference type="SMART" id="SM00448">
    <property type="entry name" value="REC"/>
    <property type="match status" value="1"/>
</dbReference>
<accession>A0A7D4CWW1</accession>
<dbReference type="SMART" id="SM00862">
    <property type="entry name" value="Trans_reg_C"/>
    <property type="match status" value="1"/>
</dbReference>
<evidence type="ECO:0000256" key="8">
    <source>
        <dbReference type="PROSITE-ProRule" id="PRU01091"/>
    </source>
</evidence>
<sequence length="246" mass="28557">MDDVTLLLVDDERDILDLLTKTLRSEGFRNILTATAGDEAIRVSLEHQPDLIILDVMLPDMEGYVVCKRMREWTYAPIFFLTARSTDLDKLTGYNMGGDDYIEKPFNPLVIVAKVKAQLKRDRLLKRNFSYVPSVYEFEDFKLVETTGQLFVAGEETPCTAKEFKLLTFLCKHPYRIFSMGQLYRHVWGEESFGYENTVMVHIGQIRKKIEPNPRKPHYIVTIRGLGYKFVGERRFPNEDGNPPYD</sequence>
<evidence type="ECO:0000259" key="10">
    <source>
        <dbReference type="PROSITE" id="PS51755"/>
    </source>
</evidence>
<dbReference type="GO" id="GO:0032993">
    <property type="term" value="C:protein-DNA complex"/>
    <property type="evidence" value="ECO:0007669"/>
    <property type="project" value="TreeGrafter"/>
</dbReference>
<dbReference type="FunFam" id="1.10.10.10:FF:000018">
    <property type="entry name" value="DNA-binding response regulator ResD"/>
    <property type="match status" value="1"/>
</dbReference>
<feature type="modified residue" description="4-aspartylphosphate" evidence="7">
    <location>
        <position position="55"/>
    </location>
</feature>
<dbReference type="Pfam" id="PF00072">
    <property type="entry name" value="Response_reg"/>
    <property type="match status" value="1"/>
</dbReference>
<proteinExistence type="predicted"/>
<dbReference type="Pfam" id="PF00486">
    <property type="entry name" value="Trans_reg_C"/>
    <property type="match status" value="1"/>
</dbReference>
<dbReference type="AlphaFoldDB" id="A0A7D4CWW1"/>
<keyword evidence="4" id="KW-0805">Transcription regulation</keyword>
<evidence type="ECO:0000256" key="6">
    <source>
        <dbReference type="ARBA" id="ARBA00023163"/>
    </source>
</evidence>
<dbReference type="GO" id="GO:0005829">
    <property type="term" value="C:cytosol"/>
    <property type="evidence" value="ECO:0007669"/>
    <property type="project" value="TreeGrafter"/>
</dbReference>
<gene>
    <name evidence="11" type="ORF">GXN76_13605</name>
</gene>
<evidence type="ECO:0000256" key="2">
    <source>
        <dbReference type="ARBA" id="ARBA00022553"/>
    </source>
</evidence>
<protein>
    <submittedName>
        <fullName evidence="11">Response regulator transcription factor</fullName>
    </submittedName>
</protein>
<evidence type="ECO:0000256" key="5">
    <source>
        <dbReference type="ARBA" id="ARBA00023125"/>
    </source>
</evidence>
<keyword evidence="5 8" id="KW-0238">DNA-binding</keyword>
<evidence type="ECO:0000313" key="11">
    <source>
        <dbReference type="EMBL" id="QKG85397.1"/>
    </source>
</evidence>
<dbReference type="CDD" id="cd00383">
    <property type="entry name" value="trans_reg_C"/>
    <property type="match status" value="1"/>
</dbReference>
<dbReference type="InterPro" id="IPR039420">
    <property type="entry name" value="WalR-like"/>
</dbReference>
<evidence type="ECO:0000256" key="4">
    <source>
        <dbReference type="ARBA" id="ARBA00023015"/>
    </source>
</evidence>
<dbReference type="PANTHER" id="PTHR48111">
    <property type="entry name" value="REGULATOR OF RPOS"/>
    <property type="match status" value="1"/>
</dbReference>
<name>A0A7D4CWW1_9BACL</name>
<dbReference type="Gene3D" id="1.10.10.10">
    <property type="entry name" value="Winged helix-like DNA-binding domain superfamily/Winged helix DNA-binding domain"/>
    <property type="match status" value="1"/>
</dbReference>